<evidence type="ECO:0000313" key="4">
    <source>
        <dbReference type="EMBL" id="ABL79205.1"/>
    </source>
</evidence>
<dbReference type="InterPro" id="IPR029052">
    <property type="entry name" value="Metallo-depent_PP-like"/>
</dbReference>
<dbReference type="PANTHER" id="PTHR43143">
    <property type="entry name" value="METALLOPHOSPHOESTERASE, CALCINEURIN SUPERFAMILY"/>
    <property type="match status" value="1"/>
</dbReference>
<dbReference type="SUPFAM" id="SSF56300">
    <property type="entry name" value="Metallo-dependent phosphatases"/>
    <property type="match status" value="1"/>
</dbReference>
<dbReference type="GeneID" id="4601803"/>
<dbReference type="Gene3D" id="3.60.21.10">
    <property type="match status" value="1"/>
</dbReference>
<dbReference type="eggNOG" id="arCOG01144">
    <property type="taxonomic scope" value="Archaea"/>
</dbReference>
<evidence type="ECO:0000313" key="5">
    <source>
        <dbReference type="Proteomes" id="UP000000641"/>
    </source>
</evidence>
<organism evidence="4 5">
    <name type="scientific">Thermofilum pendens (strain DSM 2475 / Hrk 5)</name>
    <dbReference type="NCBI Taxonomy" id="368408"/>
    <lineage>
        <taxon>Archaea</taxon>
        <taxon>Thermoproteota</taxon>
        <taxon>Thermoprotei</taxon>
        <taxon>Thermofilales</taxon>
        <taxon>Thermofilaceae</taxon>
        <taxon>Thermofilum</taxon>
    </lineage>
</organism>
<feature type="region of interest" description="Disordered" evidence="1">
    <location>
        <begin position="635"/>
        <end position="672"/>
    </location>
</feature>
<dbReference type="OrthoDB" id="7513at2157"/>
<name>A1S175_THEPD</name>
<dbReference type="HOGENOM" id="CLU_384810_0_0_2"/>
<feature type="compositionally biased region" description="Low complexity" evidence="1">
    <location>
        <begin position="635"/>
        <end position="652"/>
    </location>
</feature>
<dbReference type="EnsemblBacteria" id="ABL79205">
    <property type="protein sequence ID" value="ABL79205"/>
    <property type="gene ID" value="Tpen_1810"/>
</dbReference>
<dbReference type="EMBL" id="CP000505">
    <property type="protein sequence ID" value="ABL79205.1"/>
    <property type="molecule type" value="Genomic_DNA"/>
</dbReference>
<protein>
    <submittedName>
        <fullName evidence="4">Metallophosphoesterase</fullName>
    </submittedName>
</protein>
<keyword evidence="5" id="KW-1185">Reference proteome</keyword>
<feature type="transmembrane region" description="Helical" evidence="2">
    <location>
        <begin position="681"/>
        <end position="701"/>
    </location>
</feature>
<evidence type="ECO:0000256" key="2">
    <source>
        <dbReference type="SAM" id="Phobius"/>
    </source>
</evidence>
<evidence type="ECO:0000256" key="1">
    <source>
        <dbReference type="SAM" id="MobiDB-lite"/>
    </source>
</evidence>
<dbReference type="KEGG" id="tpe:Tpen_1810"/>
<dbReference type="Pfam" id="PF00149">
    <property type="entry name" value="Metallophos"/>
    <property type="match status" value="1"/>
</dbReference>
<keyword evidence="2" id="KW-0472">Membrane</keyword>
<reference evidence="5" key="1">
    <citation type="journal article" date="2008" name="J. Bacteriol.">
        <title>Genome sequence of Thermofilum pendens reveals an exceptional loss of biosynthetic pathways without genome reduction.</title>
        <authorList>
            <person name="Anderson I."/>
            <person name="Rodriguez J."/>
            <person name="Susanti D."/>
            <person name="Porat I."/>
            <person name="Reich C."/>
            <person name="Ulrich L.E."/>
            <person name="Elkins J.G."/>
            <person name="Mavromatis K."/>
            <person name="Lykidis A."/>
            <person name="Kim E."/>
            <person name="Thompson L.S."/>
            <person name="Nolan M."/>
            <person name="Land M."/>
            <person name="Copeland A."/>
            <person name="Lapidus A."/>
            <person name="Lucas S."/>
            <person name="Detter C."/>
            <person name="Zhulin I.B."/>
            <person name="Olsen G.J."/>
            <person name="Whitman W."/>
            <person name="Mukhopadhyay B."/>
            <person name="Bristow J."/>
            <person name="Kyrpides N."/>
        </authorList>
    </citation>
    <scope>NUCLEOTIDE SEQUENCE [LARGE SCALE GENOMIC DNA]</scope>
    <source>
        <strain evidence="5">DSM 2475 / Hrk 5</strain>
    </source>
</reference>
<dbReference type="InterPro" id="IPR051918">
    <property type="entry name" value="STPP_CPPED1"/>
</dbReference>
<keyword evidence="2" id="KW-1133">Transmembrane helix</keyword>
<dbReference type="STRING" id="368408.Tpen_1810"/>
<keyword evidence="2" id="KW-0812">Transmembrane</keyword>
<accession>A1S175</accession>
<dbReference type="AlphaFoldDB" id="A1S175"/>
<dbReference type="GO" id="GO:0016787">
    <property type="term" value="F:hydrolase activity"/>
    <property type="evidence" value="ECO:0007669"/>
    <property type="project" value="InterPro"/>
</dbReference>
<proteinExistence type="predicted"/>
<dbReference type="Proteomes" id="UP000000641">
    <property type="component" value="Chromosome"/>
</dbReference>
<feature type="domain" description="Calcineurin-like phosphoesterase" evidence="3">
    <location>
        <begin position="147"/>
        <end position="353"/>
    </location>
</feature>
<dbReference type="InterPro" id="IPR004843">
    <property type="entry name" value="Calcineurin-like_PHP"/>
</dbReference>
<dbReference type="RefSeq" id="WP_011753470.1">
    <property type="nucleotide sequence ID" value="NC_008698.1"/>
</dbReference>
<sequence>MRSEKALRKTCGLLIAFILVVLLLPAAPIAWAQPQLPGILKLSTVAPAKNVGLGKPAVVFPGGSFQVVFKDGYQPGAVASAYIYTVVYDSGLKIRNYTVSVSGSGSTYTVTLPSNVEGGLYDLVIKGQSTVEMPRSVWVLPSTPTKLRIVHVSDQHYGAGQPDVITGDMNRFAGYLVASLLGPDLVIDTGDIADTASEDQYAQAVSYEQAFLYSFPIFAVPGNHDHPPDNFYKYYGDTYWYRLIGDKLLVVGLFSPEQGYPPMEQLQWAGQVLESNKAVPVKIVLVHHPVFYFQGELKTRYDDQNVIAPYDPQKNPNSPVSSYWSTNMEAVRTFLRMVEDYRVNYVFSGHVHRDLFVKYTSTRTGSTTYFITITTLGMGSAIYDGLDYYVLDLSSGALDFPVKPSTFIGFANDTRKLAQNSIPVGIYPPRNNYGVSNQVFTPAVFLQSGNAYVFTVENRLPYLNLENNVVWCLPWAGDVNVKVLRAEGGADLQLLDKLVVRDKVYLALHVKLPYKGRLEVAVYNSPDTQPPSIKVKMMLPEKPQPGSTVNLFVEVSDQGWGVKNFTASYTAGGKEYQLTPQLYSPTTIAAPVTSYVYKLTIPPLENVQSVKLKFTAYDWSGNQAAGEYTVSYEAPPQQQVPQQPPANQTQQPSTPPQTQQPPVAEQPPAQEVKPAQPLSPLLLVGASLVVVAAAILVVALLRRRRE</sequence>
<gene>
    <name evidence="4" type="ordered locus">Tpen_1810</name>
</gene>
<evidence type="ECO:0000259" key="3">
    <source>
        <dbReference type="Pfam" id="PF00149"/>
    </source>
</evidence>
<feature type="compositionally biased region" description="Low complexity" evidence="1">
    <location>
        <begin position="660"/>
        <end position="672"/>
    </location>
</feature>
<dbReference type="PANTHER" id="PTHR43143:SF1">
    <property type="entry name" value="SERINE_THREONINE-PROTEIN PHOSPHATASE CPPED1"/>
    <property type="match status" value="1"/>
</dbReference>